<feature type="binding site" evidence="7">
    <location>
        <begin position="84"/>
        <end position="91"/>
    </location>
    <ligand>
        <name>ATP</name>
        <dbReference type="ChEBI" id="CHEBI:30616"/>
    </ligand>
</feature>
<accession>A0A4Y2FIT4</accession>
<sequence>MDSHVKVAVRMRPLILSEKEEKSAVHWKMKAPASIYPVAYPSHVFEYTHVFTEKDDNEIIYSKFCSPIIQSVVKGFNGAIIAYGQISSGKTFTMMGDDDLKIDGIIHFSIYDLFKLFENEFDSLYFMRIACFEVHGGKMRDLLSDSNEYLPTTEKIGRVKWPLLTRYTVQKPQDIFNYIKEAQNKRETKCTLKNKNSSGSSLIIDLLIESASPACAEVQNVAKLSHLCFVDLAGNSEDFQPHETGSISETSQIVRMQLRQVIQHLENNKGKSQFIIDQDAPRLKIYDHVLAGNFVTSIICTVSPTNLHETFGYLQIASLAKCLKNKPALTKTNSNDAQLVSILNQFGQLVGEMRAAEHWNHHQCRNLEIKLARFQKFWNIHFLCVYKTKHLHSKKMSGCSNELRCRKSLPQQPFIYRFCSLATYEPKKRV</sequence>
<keyword evidence="3 7" id="KW-0067">ATP-binding</keyword>
<evidence type="ECO:0000256" key="3">
    <source>
        <dbReference type="ARBA" id="ARBA00022840"/>
    </source>
</evidence>
<dbReference type="SUPFAM" id="SSF52540">
    <property type="entry name" value="P-loop containing nucleoside triphosphate hydrolases"/>
    <property type="match status" value="1"/>
</dbReference>
<dbReference type="InterPro" id="IPR027640">
    <property type="entry name" value="Kinesin-like_fam"/>
</dbReference>
<dbReference type="Gene3D" id="3.40.850.10">
    <property type="entry name" value="Kinesin motor domain"/>
    <property type="match status" value="1"/>
</dbReference>
<keyword evidence="6" id="KW-0963">Cytoplasm</keyword>
<evidence type="ECO:0000256" key="2">
    <source>
        <dbReference type="ARBA" id="ARBA00022741"/>
    </source>
</evidence>
<dbReference type="AlphaFoldDB" id="A0A4Y2FIT4"/>
<dbReference type="Pfam" id="PF00225">
    <property type="entry name" value="Kinesin"/>
    <property type="match status" value="1"/>
</dbReference>
<dbReference type="PANTHER" id="PTHR47968:SF75">
    <property type="entry name" value="CENTROMERE-ASSOCIATED PROTEIN E"/>
    <property type="match status" value="1"/>
</dbReference>
<dbReference type="EMBL" id="BGPR01000899">
    <property type="protein sequence ID" value="GBM39494.1"/>
    <property type="molecule type" value="Genomic_DNA"/>
</dbReference>
<evidence type="ECO:0000256" key="4">
    <source>
        <dbReference type="ARBA" id="ARBA00023054"/>
    </source>
</evidence>
<evidence type="ECO:0000313" key="10">
    <source>
        <dbReference type="Proteomes" id="UP000499080"/>
    </source>
</evidence>
<dbReference type="PANTHER" id="PTHR47968">
    <property type="entry name" value="CENTROMERE PROTEIN E"/>
    <property type="match status" value="1"/>
</dbReference>
<reference evidence="9 10" key="1">
    <citation type="journal article" date="2019" name="Sci. Rep.">
        <title>Orb-weaving spider Araneus ventricosus genome elucidates the spidroin gene catalogue.</title>
        <authorList>
            <person name="Kono N."/>
            <person name="Nakamura H."/>
            <person name="Ohtoshi R."/>
            <person name="Moran D.A.P."/>
            <person name="Shinohara A."/>
            <person name="Yoshida Y."/>
            <person name="Fujiwara M."/>
            <person name="Mori M."/>
            <person name="Tomita M."/>
            <person name="Arakawa K."/>
        </authorList>
    </citation>
    <scope>NUCLEOTIDE SEQUENCE [LARGE SCALE GENOMIC DNA]</scope>
</reference>
<keyword evidence="6" id="KW-0206">Cytoskeleton</keyword>
<dbReference type="PRINTS" id="PR00380">
    <property type="entry name" value="KINESINHEAVY"/>
</dbReference>
<dbReference type="GO" id="GO:0003777">
    <property type="term" value="F:microtubule motor activity"/>
    <property type="evidence" value="ECO:0007669"/>
    <property type="project" value="InterPro"/>
</dbReference>
<evidence type="ECO:0000256" key="6">
    <source>
        <dbReference type="ARBA" id="ARBA00023212"/>
    </source>
</evidence>
<evidence type="ECO:0000313" key="9">
    <source>
        <dbReference type="EMBL" id="GBM39494.1"/>
    </source>
</evidence>
<gene>
    <name evidence="9" type="primary">CENPE_4</name>
    <name evidence="9" type="ORF">AVEN_104224_2</name>
</gene>
<organism evidence="9 10">
    <name type="scientific">Araneus ventricosus</name>
    <name type="common">Orbweaver spider</name>
    <name type="synonym">Epeira ventricosa</name>
    <dbReference type="NCBI Taxonomy" id="182803"/>
    <lineage>
        <taxon>Eukaryota</taxon>
        <taxon>Metazoa</taxon>
        <taxon>Ecdysozoa</taxon>
        <taxon>Arthropoda</taxon>
        <taxon>Chelicerata</taxon>
        <taxon>Arachnida</taxon>
        <taxon>Araneae</taxon>
        <taxon>Araneomorphae</taxon>
        <taxon>Entelegynae</taxon>
        <taxon>Araneoidea</taxon>
        <taxon>Araneidae</taxon>
        <taxon>Araneus</taxon>
    </lineage>
</organism>
<dbReference type="OrthoDB" id="21525at2759"/>
<proteinExistence type="inferred from homology"/>
<protein>
    <submittedName>
        <fullName evidence="9">Centromere-associated protein E</fullName>
    </submittedName>
</protein>
<dbReference type="GO" id="GO:0000278">
    <property type="term" value="P:mitotic cell cycle"/>
    <property type="evidence" value="ECO:0007669"/>
    <property type="project" value="TreeGrafter"/>
</dbReference>
<evidence type="ECO:0000256" key="7">
    <source>
        <dbReference type="PROSITE-ProRule" id="PRU00283"/>
    </source>
</evidence>
<dbReference type="GO" id="GO:0005524">
    <property type="term" value="F:ATP binding"/>
    <property type="evidence" value="ECO:0007669"/>
    <property type="project" value="UniProtKB-UniRule"/>
</dbReference>
<dbReference type="GO" id="GO:0008017">
    <property type="term" value="F:microtubule binding"/>
    <property type="evidence" value="ECO:0007669"/>
    <property type="project" value="InterPro"/>
</dbReference>
<comment type="subcellular location">
    <subcellularLocation>
        <location evidence="1">Cytoplasm</location>
        <location evidence="1">Cytoskeleton</location>
    </subcellularLocation>
</comment>
<comment type="caution">
    <text evidence="9">The sequence shown here is derived from an EMBL/GenBank/DDBJ whole genome shotgun (WGS) entry which is preliminary data.</text>
</comment>
<comment type="similarity">
    <text evidence="7">Belongs to the TRAFAC class myosin-kinesin ATPase superfamily. Kinesin family.</text>
</comment>
<feature type="domain" description="Kinesin motor" evidence="8">
    <location>
        <begin position="4"/>
        <end position="323"/>
    </location>
</feature>
<dbReference type="GO" id="GO:0005874">
    <property type="term" value="C:microtubule"/>
    <property type="evidence" value="ECO:0007669"/>
    <property type="project" value="TreeGrafter"/>
</dbReference>
<dbReference type="SMART" id="SM00129">
    <property type="entry name" value="KISc"/>
    <property type="match status" value="1"/>
</dbReference>
<dbReference type="PROSITE" id="PS50067">
    <property type="entry name" value="KINESIN_MOTOR_2"/>
    <property type="match status" value="1"/>
</dbReference>
<dbReference type="InterPro" id="IPR036961">
    <property type="entry name" value="Kinesin_motor_dom_sf"/>
</dbReference>
<keyword evidence="4" id="KW-0175">Coiled coil</keyword>
<dbReference type="Proteomes" id="UP000499080">
    <property type="component" value="Unassembled WGS sequence"/>
</dbReference>
<keyword evidence="5 7" id="KW-0505">Motor protein</keyword>
<dbReference type="GO" id="GO:0007018">
    <property type="term" value="P:microtubule-based movement"/>
    <property type="evidence" value="ECO:0007669"/>
    <property type="project" value="InterPro"/>
</dbReference>
<keyword evidence="2 7" id="KW-0547">Nucleotide-binding</keyword>
<evidence type="ECO:0000256" key="1">
    <source>
        <dbReference type="ARBA" id="ARBA00004245"/>
    </source>
</evidence>
<dbReference type="InterPro" id="IPR001752">
    <property type="entry name" value="Kinesin_motor_dom"/>
</dbReference>
<evidence type="ECO:0000256" key="5">
    <source>
        <dbReference type="ARBA" id="ARBA00023175"/>
    </source>
</evidence>
<name>A0A4Y2FIT4_ARAVE</name>
<keyword evidence="10" id="KW-1185">Reference proteome</keyword>
<dbReference type="InterPro" id="IPR027417">
    <property type="entry name" value="P-loop_NTPase"/>
</dbReference>
<evidence type="ECO:0000259" key="8">
    <source>
        <dbReference type="PROSITE" id="PS50067"/>
    </source>
</evidence>